<reference evidence="2" key="1">
    <citation type="submission" date="2022-11" db="EMBL/GenBank/DDBJ databases">
        <authorList>
            <person name="Kikuchi T."/>
        </authorList>
    </citation>
    <scope>NUCLEOTIDE SEQUENCE</scope>
    <source>
        <strain evidence="2">PS1010</strain>
    </source>
</reference>
<gene>
    <name evidence="2" type="ORF">CAMP_LOCUS6038</name>
</gene>
<evidence type="ECO:0000313" key="3">
    <source>
        <dbReference type="Proteomes" id="UP001152747"/>
    </source>
</evidence>
<name>A0A9P1IE20_9PELO</name>
<feature type="chain" id="PRO_5040392664" description="DUF38 domain-containing protein" evidence="1">
    <location>
        <begin position="20"/>
        <end position="146"/>
    </location>
</feature>
<organism evidence="2 3">
    <name type="scientific">Caenorhabditis angaria</name>
    <dbReference type="NCBI Taxonomy" id="860376"/>
    <lineage>
        <taxon>Eukaryota</taxon>
        <taxon>Metazoa</taxon>
        <taxon>Ecdysozoa</taxon>
        <taxon>Nematoda</taxon>
        <taxon>Chromadorea</taxon>
        <taxon>Rhabditida</taxon>
        <taxon>Rhabditina</taxon>
        <taxon>Rhabditomorpha</taxon>
        <taxon>Rhabditoidea</taxon>
        <taxon>Rhabditidae</taxon>
        <taxon>Peloderinae</taxon>
        <taxon>Caenorhabditis</taxon>
    </lineage>
</organism>
<accession>A0A9P1IE20</accession>
<feature type="signal peptide" evidence="1">
    <location>
        <begin position="1"/>
        <end position="19"/>
    </location>
</feature>
<sequence>MRNLIFVVVFLIHLQLVASLTPQQAAEKFALDFWKYMRLRDTDIYHPDYKYIDKNGNDLTAKKIKELQSDEFVKRFRGKYEEALDNKNNFWEKIFWDRHIARFTTDGLLEIKEFTDNKLTSKWLMIRDSGMQGGYKLLKVIEYKVY</sequence>
<keyword evidence="1" id="KW-0732">Signal</keyword>
<evidence type="ECO:0000256" key="1">
    <source>
        <dbReference type="SAM" id="SignalP"/>
    </source>
</evidence>
<keyword evidence="3" id="KW-1185">Reference proteome</keyword>
<evidence type="ECO:0000313" key="2">
    <source>
        <dbReference type="EMBL" id="CAI5443401.1"/>
    </source>
</evidence>
<dbReference type="EMBL" id="CANHGI010000002">
    <property type="protein sequence ID" value="CAI5443401.1"/>
    <property type="molecule type" value="Genomic_DNA"/>
</dbReference>
<dbReference type="Proteomes" id="UP001152747">
    <property type="component" value="Unassembled WGS sequence"/>
</dbReference>
<dbReference type="AlphaFoldDB" id="A0A9P1IE20"/>
<evidence type="ECO:0008006" key="4">
    <source>
        <dbReference type="Google" id="ProtNLM"/>
    </source>
</evidence>
<protein>
    <recommendedName>
        <fullName evidence="4">DUF38 domain-containing protein</fullName>
    </recommendedName>
</protein>
<proteinExistence type="predicted"/>
<comment type="caution">
    <text evidence="2">The sequence shown here is derived from an EMBL/GenBank/DDBJ whole genome shotgun (WGS) entry which is preliminary data.</text>
</comment>